<feature type="region of interest" description="Leucine repeat II (LRII)" evidence="3">
    <location>
        <begin position="488"/>
        <end position="520"/>
    </location>
</feature>
<evidence type="ECO:0000256" key="1">
    <source>
        <dbReference type="ARBA" id="ARBA00023015"/>
    </source>
</evidence>
<feature type="region of interest" description="SAW" evidence="3">
    <location>
        <begin position="626"/>
        <end position="701"/>
    </location>
</feature>
<evidence type="ECO:0000313" key="6">
    <source>
        <dbReference type="Proteomes" id="UP000036987"/>
    </source>
</evidence>
<organism evidence="5 6">
    <name type="scientific">Zostera marina</name>
    <name type="common">Eelgrass</name>
    <dbReference type="NCBI Taxonomy" id="29655"/>
    <lineage>
        <taxon>Eukaryota</taxon>
        <taxon>Viridiplantae</taxon>
        <taxon>Streptophyta</taxon>
        <taxon>Embryophyta</taxon>
        <taxon>Tracheophyta</taxon>
        <taxon>Spermatophyta</taxon>
        <taxon>Magnoliopsida</taxon>
        <taxon>Liliopsida</taxon>
        <taxon>Zosteraceae</taxon>
        <taxon>Zostera</taxon>
    </lineage>
</organism>
<evidence type="ECO:0000313" key="5">
    <source>
        <dbReference type="EMBL" id="KMZ66003.1"/>
    </source>
</evidence>
<feature type="region of interest" description="Leucine repeat I (LRI)" evidence="3">
    <location>
        <begin position="328"/>
        <end position="388"/>
    </location>
</feature>
<sequence>MFTDQEIRQKFDTIVNGFKFEDGMINPQISILNPAHPYIVPYQDALNIPNTFSNPTLASNGASSGASSGDDIHEITDFNSDMMLSYISDILMEEDLDGKFYVHEGDDSALQAAEKSFSDLLTDSLPHQSPIYSQSFKTPDDSGNGIIDSTGTSFSGFDEASSSRFSIDYNSQSLSDSFRPDLFFANDPVWQFNQGVEESSMLSFNKKRFSKNKFSSKNTMVNIKSERGRSIVEDTGMRGRKHPHRGDQDFENERSCKHTAVSLDDNSIPPVMFDRVLLCPGGDKCNEAAKQLKKAKENEMSKNMENNVGKGPRGGKTKGRKQTKKEVVDLRTLLIQCAQSVATDDRRSVGELLKQIRQHSSPEGDGTQRLAHYFANGLEARFAGAGSQTFQSFMETGMSVATILKSLQLHMAASPFKKMTFNFANKAILKAAENATRLHIIDYGIGFGFQWPCFMQRLSERHGGAPMLRITGIDKPLPGFRPAERIEETGRRLEGYAQRFNIPFEYCSIACKLEDVRIEELEINKGEVLVVNCMFVLKTLLDETVMVDSPRDIVLRKIKQMNPNIFIHSIINGSYSAPFFVTRFREALFHFSALFDMFESTFPREQPERLCIEKELFGREALNVIACEGIERMQRPETYKQWTVRTRRAGFTQLPLDQESLKGIKKQVRSCYNKDFVIDDDGKWLLQGWKGRIMYGASLWKPADYIGS</sequence>
<dbReference type="Pfam" id="PF03514">
    <property type="entry name" value="GRAS"/>
    <property type="match status" value="1"/>
</dbReference>
<dbReference type="GO" id="GO:0006355">
    <property type="term" value="P:regulation of DNA-templated transcription"/>
    <property type="evidence" value="ECO:0000318"/>
    <property type="project" value="GO_Central"/>
</dbReference>
<evidence type="ECO:0000256" key="4">
    <source>
        <dbReference type="SAM" id="MobiDB-lite"/>
    </source>
</evidence>
<dbReference type="GO" id="GO:0003700">
    <property type="term" value="F:DNA-binding transcription factor activity"/>
    <property type="evidence" value="ECO:0000318"/>
    <property type="project" value="GO_Central"/>
</dbReference>
<gene>
    <name evidence="5" type="ORF">ZOSMA_2G00120</name>
</gene>
<keyword evidence="6" id="KW-1185">Reference proteome</keyword>
<dbReference type="GO" id="GO:0043565">
    <property type="term" value="F:sequence-specific DNA binding"/>
    <property type="evidence" value="ECO:0000318"/>
    <property type="project" value="GO_Central"/>
</dbReference>
<dbReference type="Proteomes" id="UP000036987">
    <property type="component" value="Unassembled WGS sequence"/>
</dbReference>
<comment type="caution">
    <text evidence="5">The sequence shown here is derived from an EMBL/GenBank/DDBJ whole genome shotgun (WGS) entry which is preliminary data.</text>
</comment>
<comment type="caution">
    <text evidence="3">Lacks conserved residue(s) required for the propagation of feature annotation.</text>
</comment>
<keyword evidence="1" id="KW-0805">Transcription regulation</keyword>
<dbReference type="EMBL" id="LFYR01000981">
    <property type="protein sequence ID" value="KMZ66003.1"/>
    <property type="molecule type" value="Genomic_DNA"/>
</dbReference>
<evidence type="ECO:0000256" key="2">
    <source>
        <dbReference type="ARBA" id="ARBA00023163"/>
    </source>
</evidence>
<dbReference type="OMA" id="SWMTDDC"/>
<feature type="short sequence motif" description="VHIID" evidence="3">
    <location>
        <begin position="438"/>
        <end position="442"/>
    </location>
</feature>
<proteinExistence type="inferred from homology"/>
<name>A0A0K9PA93_ZOSMR</name>
<dbReference type="AlphaFoldDB" id="A0A0K9PA93"/>
<feature type="compositionally biased region" description="Basic residues" evidence="4">
    <location>
        <begin position="313"/>
        <end position="323"/>
    </location>
</feature>
<keyword evidence="2" id="KW-0804">Transcription</keyword>
<dbReference type="InterPro" id="IPR005202">
    <property type="entry name" value="TF_GRAS"/>
</dbReference>
<feature type="region of interest" description="Disordered" evidence="4">
    <location>
        <begin position="303"/>
        <end position="323"/>
    </location>
</feature>
<evidence type="ECO:0000256" key="3">
    <source>
        <dbReference type="PROSITE-ProRule" id="PRU01191"/>
    </source>
</evidence>
<dbReference type="PANTHER" id="PTHR31636">
    <property type="entry name" value="OSJNBA0084A10.13 PROTEIN-RELATED"/>
    <property type="match status" value="1"/>
</dbReference>
<dbReference type="OrthoDB" id="47276at2759"/>
<dbReference type="GO" id="GO:0005634">
    <property type="term" value="C:nucleus"/>
    <property type="evidence" value="ECO:0000318"/>
    <property type="project" value="GO_Central"/>
</dbReference>
<feature type="short sequence motif" description="LXXLL motif" evidence="3">
    <location>
        <begin position="537"/>
        <end position="541"/>
    </location>
</feature>
<accession>A0A0K9PA93</accession>
<dbReference type="PROSITE" id="PS50985">
    <property type="entry name" value="GRAS"/>
    <property type="match status" value="1"/>
</dbReference>
<reference evidence="6" key="1">
    <citation type="journal article" date="2016" name="Nature">
        <title>The genome of the seagrass Zostera marina reveals angiosperm adaptation to the sea.</title>
        <authorList>
            <person name="Olsen J.L."/>
            <person name="Rouze P."/>
            <person name="Verhelst B."/>
            <person name="Lin Y.-C."/>
            <person name="Bayer T."/>
            <person name="Collen J."/>
            <person name="Dattolo E."/>
            <person name="De Paoli E."/>
            <person name="Dittami S."/>
            <person name="Maumus F."/>
            <person name="Michel G."/>
            <person name="Kersting A."/>
            <person name="Lauritano C."/>
            <person name="Lohaus R."/>
            <person name="Toepel M."/>
            <person name="Tonon T."/>
            <person name="Vanneste K."/>
            <person name="Amirebrahimi M."/>
            <person name="Brakel J."/>
            <person name="Bostroem C."/>
            <person name="Chovatia M."/>
            <person name="Grimwood J."/>
            <person name="Jenkins J.W."/>
            <person name="Jueterbock A."/>
            <person name="Mraz A."/>
            <person name="Stam W.T."/>
            <person name="Tice H."/>
            <person name="Bornberg-Bauer E."/>
            <person name="Green P.J."/>
            <person name="Pearson G.A."/>
            <person name="Procaccini G."/>
            <person name="Duarte C.M."/>
            <person name="Schmutz J."/>
            <person name="Reusch T.B.H."/>
            <person name="Van de Peer Y."/>
        </authorList>
    </citation>
    <scope>NUCLEOTIDE SEQUENCE [LARGE SCALE GENOMIC DNA]</scope>
    <source>
        <strain evidence="6">cv. Finnish</strain>
    </source>
</reference>
<feature type="region of interest" description="VHIID" evidence="3">
    <location>
        <begin position="407"/>
        <end position="472"/>
    </location>
</feature>
<comment type="similarity">
    <text evidence="3">Belongs to the GRAS family.</text>
</comment>
<protein>
    <submittedName>
        <fullName evidence="5">GRAS family transcription factor containing protein, expressed</fullName>
    </submittedName>
</protein>